<organism evidence="1 2">
    <name type="scientific">Companilactobacillus huachuanensis</name>
    <dbReference type="NCBI Taxonomy" id="2559914"/>
    <lineage>
        <taxon>Bacteria</taxon>
        <taxon>Bacillati</taxon>
        <taxon>Bacillota</taxon>
        <taxon>Bacilli</taxon>
        <taxon>Lactobacillales</taxon>
        <taxon>Lactobacillaceae</taxon>
        <taxon>Companilactobacillus</taxon>
    </lineage>
</organism>
<keyword evidence="2" id="KW-1185">Reference proteome</keyword>
<evidence type="ECO:0008006" key="3">
    <source>
        <dbReference type="Google" id="ProtNLM"/>
    </source>
</evidence>
<proteinExistence type="predicted"/>
<dbReference type="RefSeq" id="WP_137611299.1">
    <property type="nucleotide sequence ID" value="NZ_BJDF01000008.1"/>
</dbReference>
<sequence>MDKEVMLRKSGNSLILTAPSDLSDDIGKRYTVTQNDDGTIVYTPVKHINIFTDPKLKDYDFRADFRDIPEASELKPVGKERLE</sequence>
<evidence type="ECO:0000313" key="2">
    <source>
        <dbReference type="Proteomes" id="UP001596288"/>
    </source>
</evidence>
<reference evidence="2" key="1">
    <citation type="journal article" date="2019" name="Int. J. Syst. Evol. Microbiol.">
        <title>The Global Catalogue of Microorganisms (GCM) 10K type strain sequencing project: providing services to taxonomists for standard genome sequencing and annotation.</title>
        <authorList>
            <consortium name="The Broad Institute Genomics Platform"/>
            <consortium name="The Broad Institute Genome Sequencing Center for Infectious Disease"/>
            <person name="Wu L."/>
            <person name="Ma J."/>
        </authorList>
    </citation>
    <scope>NUCLEOTIDE SEQUENCE [LARGE SCALE GENOMIC DNA]</scope>
    <source>
        <strain evidence="2">CCM 8927</strain>
    </source>
</reference>
<accession>A0ABW1RK14</accession>
<dbReference type="EMBL" id="JBHSSF010000016">
    <property type="protein sequence ID" value="MFC6176441.1"/>
    <property type="molecule type" value="Genomic_DNA"/>
</dbReference>
<gene>
    <name evidence="1" type="ORF">ACFQAV_06290</name>
</gene>
<dbReference type="Proteomes" id="UP001596288">
    <property type="component" value="Unassembled WGS sequence"/>
</dbReference>
<comment type="caution">
    <text evidence="1">The sequence shown here is derived from an EMBL/GenBank/DDBJ whole genome shotgun (WGS) entry which is preliminary data.</text>
</comment>
<evidence type="ECO:0000313" key="1">
    <source>
        <dbReference type="EMBL" id="MFC6176441.1"/>
    </source>
</evidence>
<name>A0ABW1RK14_9LACO</name>
<protein>
    <recommendedName>
        <fullName evidence="3">AbrB family transcriptional regulator</fullName>
    </recommendedName>
</protein>